<organism evidence="6">
    <name type="scientific">marine sediment metagenome</name>
    <dbReference type="NCBI Taxonomy" id="412755"/>
    <lineage>
        <taxon>unclassified sequences</taxon>
        <taxon>metagenomes</taxon>
        <taxon>ecological metagenomes</taxon>
    </lineage>
</organism>
<dbReference type="InterPro" id="IPR009057">
    <property type="entry name" value="Homeodomain-like_sf"/>
</dbReference>
<keyword evidence="3" id="KW-0786">Thiamine pyrophosphate</keyword>
<dbReference type="Gene3D" id="3.30.420.10">
    <property type="entry name" value="Ribonuclease H-like superfamily/Ribonuclease H"/>
    <property type="match status" value="1"/>
</dbReference>
<keyword evidence="2" id="KW-0560">Oxidoreductase</keyword>
<evidence type="ECO:0000259" key="5">
    <source>
        <dbReference type="PROSITE" id="PS50994"/>
    </source>
</evidence>
<feature type="non-terminal residue" evidence="6">
    <location>
        <position position="1"/>
    </location>
</feature>
<dbReference type="GO" id="GO:0006086">
    <property type="term" value="P:pyruvate decarboxylation to acetyl-CoA"/>
    <property type="evidence" value="ECO:0007669"/>
    <property type="project" value="TreeGrafter"/>
</dbReference>
<evidence type="ECO:0000256" key="1">
    <source>
        <dbReference type="ARBA" id="ARBA00001964"/>
    </source>
</evidence>
<name>A0A0F9DTX5_9ZZZZ</name>
<dbReference type="InterPro" id="IPR050642">
    <property type="entry name" value="PDH_E1_Alpha_Subunit"/>
</dbReference>
<dbReference type="Gene3D" id="3.40.50.970">
    <property type="match status" value="1"/>
</dbReference>
<dbReference type="GO" id="GO:0003676">
    <property type="term" value="F:nucleic acid binding"/>
    <property type="evidence" value="ECO:0007669"/>
    <property type="project" value="InterPro"/>
</dbReference>
<reference evidence="6" key="1">
    <citation type="journal article" date="2015" name="Nature">
        <title>Complex archaea that bridge the gap between prokaryotes and eukaryotes.</title>
        <authorList>
            <person name="Spang A."/>
            <person name="Saw J.H."/>
            <person name="Jorgensen S.L."/>
            <person name="Zaremba-Niedzwiedzka K."/>
            <person name="Martijn J."/>
            <person name="Lind A.E."/>
            <person name="van Eijk R."/>
            <person name="Schleper C."/>
            <person name="Guy L."/>
            <person name="Ettema T.J."/>
        </authorList>
    </citation>
    <scope>NUCLEOTIDE SEQUENCE</scope>
</reference>
<dbReference type="EMBL" id="LAZR01027602">
    <property type="protein sequence ID" value="KKL65229.1"/>
    <property type="molecule type" value="Genomic_DNA"/>
</dbReference>
<dbReference type="Pfam" id="PF00676">
    <property type="entry name" value="E1_dh"/>
    <property type="match status" value="1"/>
</dbReference>
<evidence type="ECO:0000256" key="3">
    <source>
        <dbReference type="ARBA" id="ARBA00023052"/>
    </source>
</evidence>
<comment type="caution">
    <text evidence="6">The sequence shown here is derived from an EMBL/GenBank/DDBJ whole genome shotgun (WGS) entry which is preliminary data.</text>
</comment>
<feature type="domain" description="Integrase catalytic" evidence="5">
    <location>
        <begin position="256"/>
        <end position="441"/>
    </location>
</feature>
<evidence type="ECO:0000256" key="2">
    <source>
        <dbReference type="ARBA" id="ARBA00023002"/>
    </source>
</evidence>
<feature type="region of interest" description="Disordered" evidence="4">
    <location>
        <begin position="517"/>
        <end position="560"/>
    </location>
</feature>
<evidence type="ECO:0000313" key="6">
    <source>
        <dbReference type="EMBL" id="KKL65229.1"/>
    </source>
</evidence>
<dbReference type="PROSITE" id="PS50994">
    <property type="entry name" value="INTEGRASE"/>
    <property type="match status" value="1"/>
</dbReference>
<dbReference type="SUPFAM" id="SSF52518">
    <property type="entry name" value="Thiamin diphosphate-binding fold (THDP-binding)"/>
    <property type="match status" value="1"/>
</dbReference>
<gene>
    <name evidence="6" type="ORF">LCGC14_2157070</name>
</gene>
<proteinExistence type="predicted"/>
<dbReference type="SUPFAM" id="SSF46689">
    <property type="entry name" value="Homeodomain-like"/>
    <property type="match status" value="1"/>
</dbReference>
<dbReference type="InterPro" id="IPR029061">
    <property type="entry name" value="THDP-binding"/>
</dbReference>
<dbReference type="NCBIfam" id="NF033594">
    <property type="entry name" value="transpos_ISNCY_2"/>
    <property type="match status" value="1"/>
</dbReference>
<dbReference type="InterPro" id="IPR012337">
    <property type="entry name" value="RNaseH-like_sf"/>
</dbReference>
<dbReference type="PANTHER" id="PTHR11516">
    <property type="entry name" value="PYRUVATE DEHYDROGENASE E1 COMPONENT, ALPHA SUBUNIT BACTERIAL AND ORGANELLAR"/>
    <property type="match status" value="1"/>
</dbReference>
<dbReference type="AlphaFoldDB" id="A0A0F9DTX5"/>
<protein>
    <recommendedName>
        <fullName evidence="5">Integrase catalytic domain-containing protein</fullName>
    </recommendedName>
</protein>
<dbReference type="PANTHER" id="PTHR11516:SF60">
    <property type="entry name" value="PYRUVATE DEHYDROGENASE E1 COMPONENT SUBUNIT ALPHA"/>
    <property type="match status" value="1"/>
</dbReference>
<dbReference type="GO" id="GO:0004739">
    <property type="term" value="F:pyruvate dehydrogenase (acetyl-transferring) activity"/>
    <property type="evidence" value="ECO:0007669"/>
    <property type="project" value="TreeGrafter"/>
</dbReference>
<dbReference type="InterPro" id="IPR001017">
    <property type="entry name" value="DH_E1"/>
</dbReference>
<feature type="compositionally biased region" description="Basic and acidic residues" evidence="4">
    <location>
        <begin position="538"/>
        <end position="552"/>
    </location>
</feature>
<dbReference type="GO" id="GO:0015074">
    <property type="term" value="P:DNA integration"/>
    <property type="evidence" value="ECO:0007669"/>
    <property type="project" value="InterPro"/>
</dbReference>
<evidence type="ECO:0000256" key="4">
    <source>
        <dbReference type="SAM" id="MobiDB-lite"/>
    </source>
</evidence>
<dbReference type="Pfam" id="PF13551">
    <property type="entry name" value="HTH_29"/>
    <property type="match status" value="1"/>
</dbReference>
<accession>A0A0F9DTX5</accession>
<dbReference type="InterPro" id="IPR001584">
    <property type="entry name" value="Integrase_cat-core"/>
</dbReference>
<dbReference type="InterPro" id="IPR047797">
    <property type="entry name" value="ISNCY_transpos"/>
</dbReference>
<feature type="compositionally biased region" description="Basic residues" evidence="4">
    <location>
        <begin position="244"/>
        <end position="258"/>
    </location>
</feature>
<sequence length="560" mass="63185">MMVLIRKFEERTLELLLSGRARGSFHPSIGEEASSVGACIDLQKDDYLVTTHRGVGDMLAKGLDINKVMAEICGKSTGYCGGRAGSMHLIDMENSFLGANGIVGGGIPIAVGGALAISYRHEKRVTMCMKELKRLEVVQMIDKKLITGPQATEMLRLSLRQVRRIIARYQEQGATGVVHGNRGREAQNRIKEAVRTEILKLAREQYRDYNDSHFTEELTSEKHGLQVSRSTVRRIRRADGLGSPRKRRPPRHRSKRERKPQAGMMLQTDGSHHDWLEGRRPKLTLIAYIDDATNEVLGAVFREEEDAAGYFMGLREICQRKGLPAAIYADRHTIFQSPKKATIEQELSETQPLSQYGRLLKDLGIELIPARSPQAKGRVERLFETLQDRLVKALREAGANNLEEANRVLANYLPKHNQRFRVEPAQKGLVYVPWSHTHQLKDFFCFKHQRTVANDNTIAFDGHRMQIPPGPKRRSYARAKVKVRQHLDGSLEIRYQGDSLVTFQPATNAPLRVGKFCPASIDEPSTAPTAEPPVEDNSQDRRPHKPAADHPWRRYGHSLG</sequence>
<dbReference type="InterPro" id="IPR036397">
    <property type="entry name" value="RNaseH_sf"/>
</dbReference>
<feature type="region of interest" description="Disordered" evidence="4">
    <location>
        <begin position="217"/>
        <end position="265"/>
    </location>
</feature>
<dbReference type="SUPFAM" id="SSF53098">
    <property type="entry name" value="Ribonuclease H-like"/>
    <property type="match status" value="1"/>
</dbReference>
<comment type="cofactor">
    <cofactor evidence="1">
        <name>thiamine diphosphate</name>
        <dbReference type="ChEBI" id="CHEBI:58937"/>
    </cofactor>
</comment>